<proteinExistence type="inferred from homology"/>
<dbReference type="SFLD" id="SFLDS00036">
    <property type="entry name" value="Aromatic_Prenyltransferase"/>
    <property type="match status" value="1"/>
</dbReference>
<comment type="similarity">
    <text evidence="1">Belongs to the aromatic prenyltransferase family.</text>
</comment>
<dbReference type="CDD" id="cd13931">
    <property type="entry name" value="PT-CloQ_NphB"/>
    <property type="match status" value="1"/>
</dbReference>
<accession>G9HVY3</accession>
<keyword evidence="2" id="KW-0637">Prenyltransferase</keyword>
<name>G9HVY3_9ACTN</name>
<dbReference type="AlphaFoldDB" id="G9HVY3"/>
<evidence type="ECO:0000256" key="1">
    <source>
        <dbReference type="ARBA" id="ARBA00005368"/>
    </source>
</evidence>
<keyword evidence="3" id="KW-0808">Transferase</keyword>
<evidence type="ECO:0000256" key="2">
    <source>
        <dbReference type="ARBA" id="ARBA00022602"/>
    </source>
</evidence>
<reference evidence="4" key="1">
    <citation type="submission" date="2011-07" db="EMBL/GenBank/DDBJ databases">
        <authorList>
            <person name="Wang T."/>
            <person name="Qin Z."/>
        </authorList>
    </citation>
    <scope>NUCLEOTIDE SEQUENCE</scope>
    <source>
        <strain evidence="4">WT5</strain>
    </source>
</reference>
<dbReference type="InterPro" id="IPR036239">
    <property type="entry name" value="PrenylTrfase-like_sf"/>
</dbReference>
<protein>
    <submittedName>
        <fullName evidence="4">WT5.12c</fullName>
    </submittedName>
</protein>
<dbReference type="InterPro" id="IPR020965">
    <property type="entry name" value="Prenyltransferase_CloQ"/>
</dbReference>
<gene>
    <name evidence="4" type="primary">wt5.12c</name>
</gene>
<organism evidence="4">
    <name type="scientific">Streptomyces sp. WT5</name>
    <dbReference type="NCBI Taxonomy" id="1126600"/>
    <lineage>
        <taxon>Bacteria</taxon>
        <taxon>Bacillati</taxon>
        <taxon>Actinomycetota</taxon>
        <taxon>Actinomycetes</taxon>
        <taxon>Kitasatosporales</taxon>
        <taxon>Streptomycetaceae</taxon>
        <taxon>Streptomyces</taxon>
    </lineage>
</organism>
<dbReference type="Pfam" id="PF11468">
    <property type="entry name" value="PTase_Orf2"/>
    <property type="match status" value="1"/>
</dbReference>
<dbReference type="SUPFAM" id="SSF143492">
    <property type="entry name" value="Prenyltransferase-like"/>
    <property type="match status" value="1"/>
</dbReference>
<dbReference type="InterPro" id="IPR033964">
    <property type="entry name" value="ABBA"/>
</dbReference>
<dbReference type="EMBL" id="JN402323">
    <property type="protein sequence ID" value="AEW22941.1"/>
    <property type="molecule type" value="Genomic_DNA"/>
</dbReference>
<evidence type="ECO:0000313" key="4">
    <source>
        <dbReference type="EMBL" id="AEW22941.1"/>
    </source>
</evidence>
<evidence type="ECO:0000256" key="3">
    <source>
        <dbReference type="ARBA" id="ARBA00022679"/>
    </source>
</evidence>
<dbReference type="SFLD" id="SFLDG01163">
    <property type="entry name" value="II"/>
    <property type="match status" value="1"/>
</dbReference>
<sequence>MSETAELTKLYSIIEKTAQVVDVTASRDKVQPILQAFQDVFGQSVISFRASTGRTSSEELDCRFTMLPKGFDPYARALEHGLTPKQDHPVGTLLKEVHQELPIDSCGVDFGVVGGFAKTWSFPSAANLLSISQLTELPSIPGGVAENLDFFKKYGLDDIVSTVGIDYTNRTMNLYFGAGEHRCRPNVSRAKGVKAILKECGLPEPSEELLKLAERAFSIYITMNWDSPKILRVSYAAMTPKPRSLAVKMAPAFDQLLNNAPYSTEGHNFVYGIAATPKGEYHKIASYYQWQTRVEGLLHSES</sequence>
<dbReference type="GO" id="GO:0004659">
    <property type="term" value="F:prenyltransferase activity"/>
    <property type="evidence" value="ECO:0007669"/>
    <property type="project" value="UniProtKB-KW"/>
</dbReference>